<dbReference type="OrthoDB" id="166134at2759"/>
<gene>
    <name evidence="1" type="ORF">SBAD_LOCUS12026</name>
</gene>
<dbReference type="WBParaSite" id="SBAD_0001242601-mRNA-1">
    <property type="protein sequence ID" value="SBAD_0001242601-mRNA-1"/>
    <property type="gene ID" value="SBAD_0001242601"/>
</dbReference>
<protein>
    <submittedName>
        <fullName evidence="1 3">Uncharacterized protein</fullName>
    </submittedName>
</protein>
<accession>A0A183J828</accession>
<dbReference type="EMBL" id="UZAM01016806">
    <property type="protein sequence ID" value="VDP44854.1"/>
    <property type="molecule type" value="Genomic_DNA"/>
</dbReference>
<sequence>MFGRAKQKLLRFEVMGVGGEGADRRKSSAIGGGVARLGAPELGVTRSRFEYFRRERHFKVDDDVMRTNKLIIRLDKLITDTPEDPAKRKGILQSTWILCSRYDARDFRLHSFDL</sequence>
<reference evidence="3" key="1">
    <citation type="submission" date="2016-06" db="UniProtKB">
        <authorList>
            <consortium name="WormBaseParasite"/>
        </authorList>
    </citation>
    <scope>IDENTIFICATION</scope>
</reference>
<organism evidence="3">
    <name type="scientific">Soboliphyme baturini</name>
    <dbReference type="NCBI Taxonomy" id="241478"/>
    <lineage>
        <taxon>Eukaryota</taxon>
        <taxon>Metazoa</taxon>
        <taxon>Ecdysozoa</taxon>
        <taxon>Nematoda</taxon>
        <taxon>Enoplea</taxon>
        <taxon>Dorylaimia</taxon>
        <taxon>Dioctophymatida</taxon>
        <taxon>Dioctophymatoidea</taxon>
        <taxon>Soboliphymatidae</taxon>
        <taxon>Soboliphyme</taxon>
    </lineage>
</organism>
<proteinExistence type="predicted"/>
<evidence type="ECO:0000313" key="2">
    <source>
        <dbReference type="Proteomes" id="UP000270296"/>
    </source>
</evidence>
<keyword evidence="2" id="KW-1185">Reference proteome</keyword>
<evidence type="ECO:0000313" key="1">
    <source>
        <dbReference type="EMBL" id="VDP44854.1"/>
    </source>
</evidence>
<dbReference type="AlphaFoldDB" id="A0A183J828"/>
<reference evidence="1 2" key="2">
    <citation type="submission" date="2018-11" db="EMBL/GenBank/DDBJ databases">
        <authorList>
            <consortium name="Pathogen Informatics"/>
        </authorList>
    </citation>
    <scope>NUCLEOTIDE SEQUENCE [LARGE SCALE GENOMIC DNA]</scope>
</reference>
<evidence type="ECO:0000313" key="3">
    <source>
        <dbReference type="WBParaSite" id="SBAD_0001242601-mRNA-1"/>
    </source>
</evidence>
<dbReference type="Proteomes" id="UP000270296">
    <property type="component" value="Unassembled WGS sequence"/>
</dbReference>
<name>A0A183J828_9BILA</name>